<dbReference type="Proteomes" id="UP000663870">
    <property type="component" value="Unassembled WGS sequence"/>
</dbReference>
<proteinExistence type="predicted"/>
<name>A0A816BSX2_9BILA</name>
<dbReference type="EMBL" id="CAJNOL010006103">
    <property type="protein sequence ID" value="CAF1614045.1"/>
    <property type="molecule type" value="Genomic_DNA"/>
</dbReference>
<gene>
    <name evidence="2" type="ORF">JXQ802_LOCUS49750</name>
    <name evidence="1" type="ORF">PYM288_LOCUS33625</name>
</gene>
<evidence type="ECO:0000313" key="1">
    <source>
        <dbReference type="EMBL" id="CAF1376364.1"/>
    </source>
</evidence>
<accession>A0A816BSX2</accession>
<dbReference type="AlphaFoldDB" id="A0A816BSX2"/>
<feature type="non-terminal residue" evidence="2">
    <location>
        <position position="1"/>
    </location>
</feature>
<comment type="caution">
    <text evidence="2">The sequence shown here is derived from an EMBL/GenBank/DDBJ whole genome shotgun (WGS) entry which is preliminary data.</text>
</comment>
<reference evidence="2" key="1">
    <citation type="submission" date="2021-02" db="EMBL/GenBank/DDBJ databases">
        <authorList>
            <person name="Nowell W R."/>
        </authorList>
    </citation>
    <scope>NUCLEOTIDE SEQUENCE</scope>
</reference>
<evidence type="ECO:0000313" key="2">
    <source>
        <dbReference type="EMBL" id="CAF1614045.1"/>
    </source>
</evidence>
<protein>
    <submittedName>
        <fullName evidence="2">Uncharacterized protein</fullName>
    </submittedName>
</protein>
<sequence>MDVLYSLLDVDNQRLDMIVQEKTFTNTLNFVLTMITDDVLSIADSILDRFCISILPKINYNVKSLILESESMERILLATDYPNLTQLKLYNVNDHIVSHYFTGNKLQWKYKSPFRHIFQEQITDLILVYSRDTDMLLMNPNTKYVYEYTLKLFENLKHFSVIGCVQLLSIDNLASTTWLSLNLNKLCVDVCGFKDCLALLDGRLKQLTTFIVNIDCPEDDLSIIYNIDDLPNMKCFSLTCRCSTNEYDTRVLPLLRRMRKLEELTLDIINDERTTFIDGTQINDKILVHMPCLRKFTFHISVEVELRHLTHYLSNEDIQRTFINIGYQQ</sequence>
<evidence type="ECO:0000313" key="3">
    <source>
        <dbReference type="Proteomes" id="UP000663870"/>
    </source>
</evidence>
<dbReference type="Proteomes" id="UP000663854">
    <property type="component" value="Unassembled WGS sequence"/>
</dbReference>
<dbReference type="EMBL" id="CAJNOH010004658">
    <property type="protein sequence ID" value="CAF1376364.1"/>
    <property type="molecule type" value="Genomic_DNA"/>
</dbReference>
<organism evidence="2 3">
    <name type="scientific">Rotaria sordida</name>
    <dbReference type="NCBI Taxonomy" id="392033"/>
    <lineage>
        <taxon>Eukaryota</taxon>
        <taxon>Metazoa</taxon>
        <taxon>Spiralia</taxon>
        <taxon>Gnathifera</taxon>
        <taxon>Rotifera</taxon>
        <taxon>Eurotatoria</taxon>
        <taxon>Bdelloidea</taxon>
        <taxon>Philodinida</taxon>
        <taxon>Philodinidae</taxon>
        <taxon>Rotaria</taxon>
    </lineage>
</organism>
<keyword evidence="3" id="KW-1185">Reference proteome</keyword>